<protein>
    <recommendedName>
        <fullName evidence="2">EGF-like domain-containing protein</fullName>
    </recommendedName>
</protein>
<reference evidence="3 4" key="1">
    <citation type="journal article" date="2006" name="Nature">
        <title>Global trends of whole-genome duplications revealed by the ciliate Paramecium tetraurelia.</title>
        <authorList>
            <consortium name="Genoscope"/>
            <person name="Aury J.-M."/>
            <person name="Jaillon O."/>
            <person name="Duret L."/>
            <person name="Noel B."/>
            <person name="Jubin C."/>
            <person name="Porcel B.M."/>
            <person name="Segurens B."/>
            <person name="Daubin V."/>
            <person name="Anthouard V."/>
            <person name="Aiach N."/>
            <person name="Arnaiz O."/>
            <person name="Billaut A."/>
            <person name="Beisson J."/>
            <person name="Blanc I."/>
            <person name="Bouhouche K."/>
            <person name="Camara F."/>
            <person name="Duharcourt S."/>
            <person name="Guigo R."/>
            <person name="Gogendeau D."/>
            <person name="Katinka M."/>
            <person name="Keller A.-M."/>
            <person name="Kissmehl R."/>
            <person name="Klotz C."/>
            <person name="Koll F."/>
            <person name="Le Moue A."/>
            <person name="Lepere C."/>
            <person name="Malinsky S."/>
            <person name="Nowacki M."/>
            <person name="Nowak J.K."/>
            <person name="Plattner H."/>
            <person name="Poulain J."/>
            <person name="Ruiz F."/>
            <person name="Serrano V."/>
            <person name="Zagulski M."/>
            <person name="Dessen P."/>
            <person name="Betermier M."/>
            <person name="Weissenbach J."/>
            <person name="Scarpelli C."/>
            <person name="Schachter V."/>
            <person name="Sperling L."/>
            <person name="Meyer E."/>
            <person name="Cohen J."/>
            <person name="Wincker P."/>
        </authorList>
    </citation>
    <scope>NUCLEOTIDE SEQUENCE [LARGE SCALE GENOMIC DNA]</scope>
    <source>
        <strain evidence="3 4">Stock d4-2</strain>
    </source>
</reference>
<dbReference type="Gene3D" id="2.10.220.10">
    <property type="entry name" value="Hormone Receptor, Insulin-like Growth Factor Receptor 1, Chain A, domain 2"/>
    <property type="match status" value="9"/>
</dbReference>
<dbReference type="HOGENOM" id="CLU_000518_0_0_1"/>
<organism evidence="3 4">
    <name type="scientific">Paramecium tetraurelia</name>
    <dbReference type="NCBI Taxonomy" id="5888"/>
    <lineage>
        <taxon>Eukaryota</taxon>
        <taxon>Sar</taxon>
        <taxon>Alveolata</taxon>
        <taxon>Ciliophora</taxon>
        <taxon>Intramacronucleata</taxon>
        <taxon>Oligohymenophorea</taxon>
        <taxon>Peniculida</taxon>
        <taxon>Parameciidae</taxon>
        <taxon>Paramecium</taxon>
    </lineage>
</organism>
<dbReference type="EMBL" id="CT868658">
    <property type="protein sequence ID" value="CAK90284.1"/>
    <property type="molecule type" value="Genomic_DNA"/>
</dbReference>
<feature type="domain" description="EGF-like" evidence="2">
    <location>
        <begin position="1071"/>
        <end position="1116"/>
    </location>
</feature>
<feature type="domain" description="EGF-like" evidence="2">
    <location>
        <begin position="1360"/>
        <end position="1399"/>
    </location>
</feature>
<evidence type="ECO:0000259" key="2">
    <source>
        <dbReference type="SMART" id="SM00181"/>
    </source>
</evidence>
<dbReference type="eggNOG" id="KOG3525">
    <property type="taxonomic scope" value="Eukaryota"/>
</dbReference>
<feature type="domain" description="EGF-like" evidence="2">
    <location>
        <begin position="1407"/>
        <end position="1447"/>
    </location>
</feature>
<feature type="domain" description="EGF-like" evidence="2">
    <location>
        <begin position="1496"/>
        <end position="1544"/>
    </location>
</feature>
<feature type="domain" description="EGF-like" evidence="2">
    <location>
        <begin position="557"/>
        <end position="600"/>
    </location>
</feature>
<dbReference type="KEGG" id="ptm:GSPATT00023459001"/>
<dbReference type="InterPro" id="IPR006212">
    <property type="entry name" value="Furin_repeat"/>
</dbReference>
<feature type="domain" description="EGF-like" evidence="2">
    <location>
        <begin position="1210"/>
        <end position="1240"/>
    </location>
</feature>
<feature type="domain" description="EGF-like" evidence="2">
    <location>
        <begin position="1304"/>
        <end position="1352"/>
    </location>
</feature>
<dbReference type="OMA" id="ECILCTT"/>
<feature type="chain" id="PRO_5002624408" description="EGF-like domain-containing protein" evidence="1">
    <location>
        <begin position="18"/>
        <end position="2913"/>
    </location>
</feature>
<keyword evidence="1" id="KW-0732">Signal</keyword>
<sequence length="2913" mass="331080">MTFMYLLIMWLIQVCLGFRSFQAQFKSAIFDKKCFGSSQYFPGIYPHLCASIAKQCIGATGLTIRFPPNGLETMCHPQVQGYEFGPNPNSHLYFGKYPYTLVYSYDQNGNVIFTTESIPQFSNNGCLIGQKYNGVYKCQYCSKAGYGENCSQSFAALCINLINSKECGSNCKTCDPTVSFCATCEDGYSQLNSNDQLCTLKCQATHKTCQKVGGVYSFSECKDGYELSSGQCVACPTNCKTCFEGDCQVCTWPYELKDSQCLGDKMCMKYDFIYDSNGIAVDTDCQQCDIGFFKKGTHCVSCQQTPGTENCFLCDKENECKSCFATHYLTPDKKCALIIEECNPICQSCYVTQPDYCTTCFTSQKRSSRIVPGQCVCDQMKGYAELDGECILCTTGYCLTCTLIFGECTSCDPLQNRSLIGDKCPCMQGYYDTGLEDKICQKCYYSCYNCSGPLENNCTDCGDPNIYHKELVDGKCICAPRTIDVVQNDGSTLCKDCHPRCQKCQFPNDNSSNQYCSMCIVVQNRTVSSDLKCVCKKGYGEDGIVDICFKCHYTCQSCNGLLATNCTVCSSQKQRHLTAENKCLCNPGYYDTGRNDTLCYLACHNSCLSCNLYGEDKCTGCPSSRYPDRIGSTFKCLCNDPHYYSDDESLECQECHSSCKTCNGMSETNCLSCDLTYRQLIISKCVCPYGYYDVGTLQCSSNIDCNYQECFYTCMTCYGSNIDNCITCFNDSNRIVKANKCGCLDAYLEQNVGDTKCQKCSYRCALCSGSVDHCDKCPDFSYRDLGTDNSCKCPPKSYDEPGNPKCILCHSTCLTCNGNKSNQCTSCNTLIGRYLTTGGECLCASKYFDIGQAECKSIIIIKVLIACNKDCLECNISADNCTSCPPEKYLNGSVCICKTKLQGLSLSTYQPLNKLQCLNCHYSCLKCTGSNSNQCSSCQISEKRIQSGQSCNCKDNYFDIGKPLCSLCNYRCYTCVTLETQCLSCPPQSLRVLSNSLCQCPAGYYDDGVNINCQKCHYSCSTCIQLSTKCVTCSFISLRSFNSSLDSCPCNDNFYDAEVEICQACHYSCLICDGQLSSQCKTCPDQNISFRVYNNNSGSCQCKIGYYDDGYSVTCKKCKIQCFACQNQEYTCTSCPLTRHLNGNQCDCDKGYYDTGQEKCTVCDSSCINCIHNSITCTECDSTQSKILDSQTHKCVCETGSTEINGICQKCDITCKTCVSSPTFCTSCGLLRALKNNKCQCIDGTYETGTNKQCLLCNQTCLTCITQDNYCLSCSADNFRIIKTGNICVCKDGYFEDPLQQCVKCDLSCLTCQGNSQFCLTCDSMLNLQITNQNKCICMPSYYFNTLTLKCEACNKTCKECLSATQCLECEPITRYYDTDTLKCPCKDGFYEANQKMCQQCDFSCKTCANQSTKCLTCQSIYFRNLKNIDQCLCQDGYFDVGIEMCQKCNSLCKTCQSNSTKCLSCFESEQLRILTTNQCICKPGYFDNGQLICEKCSNTCLTCQGKNNYCTSCDVNQNRIDQSVIHKCPCLSNFFQDQNETCQKCHIKCSGCTLKMDKCISCKPSNTSNRLSISQNCDCKDGYYDDGVQLQCQKCYYQCKTCQQKPSNCLLCLTNLRENPPLCNCKAGYFENEQFTCEPCDNKCNTCEIKSSNCTSCKGSRFNKACDCQDGYFEAGQPNCLQCDFKCLTCQGSQSHCLTCRGDRINYPECNCKEGLYDDNHSTKCKECDLNCKTCDQVGCLGCNGNRILSEDKTCNCPLNSISHEGTPWCSSCEVAVLDIRLSDDLLSIKVLFDFPLNLNYFQSQFKDNICFKFLAAETIKQLGNNPQCVIDEKNNKQLILKLGDNAAILPENFILFKNNSFSHKNCQKKLNTFIFNHVKYPINLLQPEIQYDLPQYLLNPCDDNTILIKSKSQDGFRAFNSITWTYLLEGQNGNGNLKEFVLYQTTFQQLDLMIPIQTLPKLSKITFFLEFQNFIGQKGKYQFQVQTHNGNYPTVLWLGQKKYFTFETINLQFSIQKKNCSSQTDLQNDSSVDNSKYSVSIVEILRNDSMSRSSNVNFSQIINENYYHVTIEKYKLTPLTAYTFQMQTNESKTNFSNSQNIIIEILQGGLLCQFNGTKDIQNYRKDLKVNIQCIDLDYQYDWNEDPDIAIEVSCTDLTQGTVCMDINKKVVKINKTDSTQYIKKMNVLPFTIWVWTVIASKSDRTYKFSQNIVFLEDDFSILDVDYSKGYIMRPINNYETLQFQFNIPFEDRYQLLQYQVAIIYDYELVKILEPLYFQYKLRLYDQYQEFNKGNQFYLKFFAQFTNNIIPSQQQIKMTLNQPPICIIYLKSQRVQALQSQKIVANCQFSEDYPFTYQLRYFLNEQDYQEFQNKLSDYSLILNGFQRFNYFEALLPYSKGVALVQIMDSRGSITNIEEHLDVQKIELNCTEFLQSNFTYKKQVIMLLEVIMNHYDKEGCVQFQEQLVNSIKGKIDSDDLFEQLLALQTIKLYKRFKVNLSNSNLSARVLAEINQESCYDNMSQLFLINNNKTQKYSSTDIFNFVLEFQQLKNSASKILSKGTNLDDEIKQNDIFLNEQLFQSKQQISNSLVAIILFVDDLFLKISQTAFSQKEDKEQIFQLSKDLIALIEEMLEFTNTQVPVNGQDFVLNGQILKYQSAKVTKDVFNQQEGLDKDIMDGLIVYVQKEQMDIYFNYLNVSEKHVQDIKTVLNKSSSEIDQSFYTITKLRNYLYKNQYRDYEKLKINYLIDVAQYSYCVDVLLPAYNFQCFQYDSSETLQQCQLQTTEINNKTVQVSCQCSQLGIIFMTKYKNSSSDELEIVQILNSIQADDTNCNINNQPFLLFHGIYIVFTLFIYYELQKFEIPQNKDAQNIFTERSPKASDEQKQKYDQLKCSPGNLEIFKFSFKVIFYKL</sequence>
<feature type="domain" description="EGF-like" evidence="2">
    <location>
        <begin position="1552"/>
        <end position="1594"/>
    </location>
</feature>
<dbReference type="SUPFAM" id="SSF57184">
    <property type="entry name" value="Growth factor receptor domain"/>
    <property type="match status" value="11"/>
</dbReference>
<feature type="signal peptide" evidence="1">
    <location>
        <begin position="1"/>
        <end position="17"/>
    </location>
</feature>
<feature type="domain" description="EGF-like" evidence="2">
    <location>
        <begin position="392"/>
        <end position="441"/>
    </location>
</feature>
<feature type="domain" description="EGF-like" evidence="2">
    <location>
        <begin position="866"/>
        <end position="896"/>
    </location>
</feature>
<feature type="domain" description="EGF-like" evidence="2">
    <location>
        <begin position="1602"/>
        <end position="1639"/>
    </location>
</feature>
<feature type="domain" description="EGF-like" evidence="2">
    <location>
        <begin position="967"/>
        <end position="1014"/>
    </location>
</feature>
<evidence type="ECO:0000313" key="4">
    <source>
        <dbReference type="Proteomes" id="UP000000600"/>
    </source>
</evidence>
<feature type="domain" description="EGF-like" evidence="2">
    <location>
        <begin position="1162"/>
        <end position="1209"/>
    </location>
</feature>
<feature type="domain" description="EGF-like" evidence="2">
    <location>
        <begin position="1256"/>
        <end position="1303"/>
    </location>
</feature>
<feature type="domain" description="EGF-like" evidence="2">
    <location>
        <begin position="1455"/>
        <end position="1495"/>
    </location>
</feature>
<dbReference type="InParanoid" id="A0E4R7"/>
<proteinExistence type="predicted"/>
<dbReference type="PANTHER" id="PTHR15332:SF175">
    <property type="entry name" value="PROPROTEIN CONVERTASE SUBTILISIN_KEXIN TYPE 5-LIKE"/>
    <property type="match status" value="1"/>
</dbReference>
<dbReference type="Proteomes" id="UP000000600">
    <property type="component" value="Unassembled WGS sequence"/>
</dbReference>
<name>A0E4R7_PARTE</name>
<dbReference type="RefSeq" id="XP_001457681.1">
    <property type="nucleotide sequence ID" value="XM_001457644.1"/>
</dbReference>
<gene>
    <name evidence="3" type="ORF">GSPATT00023459001</name>
</gene>
<feature type="domain" description="EGF-like" evidence="2">
    <location>
        <begin position="166"/>
        <end position="199"/>
    </location>
</feature>
<dbReference type="OrthoDB" id="410989at2759"/>
<accession>A0E4R7</accession>
<evidence type="ECO:0000256" key="1">
    <source>
        <dbReference type="SAM" id="SignalP"/>
    </source>
</evidence>
<feature type="domain" description="EGF-like" evidence="2">
    <location>
        <begin position="1117"/>
        <end position="1161"/>
    </location>
</feature>
<dbReference type="PANTHER" id="PTHR15332">
    <property type="entry name" value="PROPROTEIN CONVERTASE SUBTILISIN_KEXIN TYPE 5-LIKE"/>
    <property type="match status" value="1"/>
</dbReference>
<keyword evidence="4" id="KW-1185">Reference proteome</keyword>
<dbReference type="SMART" id="SM00261">
    <property type="entry name" value="FU"/>
    <property type="match status" value="29"/>
</dbReference>
<feature type="domain" description="EGF-like" evidence="2">
    <location>
        <begin position="926"/>
        <end position="966"/>
    </location>
</feature>
<dbReference type="InterPro" id="IPR000742">
    <property type="entry name" value="EGF"/>
</dbReference>
<dbReference type="SMART" id="SM00181">
    <property type="entry name" value="EGF"/>
    <property type="match status" value="19"/>
</dbReference>
<dbReference type="GeneID" id="5043466"/>
<dbReference type="InterPro" id="IPR009030">
    <property type="entry name" value="Growth_fac_rcpt_cys_sf"/>
</dbReference>
<evidence type="ECO:0000313" key="3">
    <source>
        <dbReference type="EMBL" id="CAK90284.1"/>
    </source>
</evidence>
<feature type="domain" description="EGF-like" evidence="2">
    <location>
        <begin position="1690"/>
        <end position="1727"/>
    </location>
</feature>